<sequence>MDACVEWDSEPLKQASGESRIDFINRSLASPTSRQEQTSKFEQSKPTSASEVNPYRQIPLRLFGYANELGEALKPFLKTPPLSYIYPGSYAIASSYVLVDSNKHATISSGASGGGYGGYFVDGLIWQALASVVVPGFVVNRVVWGVGRAGGTKQVQTMAGLASIPFIIKPIDAGVEFMMDKTVRKLFK</sequence>
<dbReference type="InterPro" id="IPR019560">
    <property type="entry name" value="Mitochondrial_18_kDa_protein"/>
</dbReference>
<comment type="caution">
    <text evidence="5">The sequence shown here is derived from an EMBL/GenBank/DDBJ whole genome shotgun (WGS) entry which is preliminary data.</text>
</comment>
<dbReference type="GO" id="GO:0000266">
    <property type="term" value="P:mitochondrial fission"/>
    <property type="evidence" value="ECO:0007669"/>
    <property type="project" value="TreeGrafter"/>
</dbReference>
<evidence type="ECO:0000256" key="1">
    <source>
        <dbReference type="ARBA" id="ARBA00009224"/>
    </source>
</evidence>
<dbReference type="GO" id="GO:0005739">
    <property type="term" value="C:mitochondrion"/>
    <property type="evidence" value="ECO:0007669"/>
    <property type="project" value="TreeGrafter"/>
</dbReference>
<dbReference type="PANTHER" id="PTHR11001:SF2">
    <property type="entry name" value="MITOCHONDRIAL FISSION PROCESS PROTEIN 1"/>
    <property type="match status" value="1"/>
</dbReference>
<organism evidence="5 6">
    <name type="scientific">Triparma columacea</name>
    <dbReference type="NCBI Taxonomy" id="722753"/>
    <lineage>
        <taxon>Eukaryota</taxon>
        <taxon>Sar</taxon>
        <taxon>Stramenopiles</taxon>
        <taxon>Ochrophyta</taxon>
        <taxon>Bolidophyceae</taxon>
        <taxon>Parmales</taxon>
        <taxon>Triparmaceae</taxon>
        <taxon>Triparma</taxon>
    </lineage>
</organism>
<feature type="compositionally biased region" description="Polar residues" evidence="4">
    <location>
        <begin position="27"/>
        <end position="36"/>
    </location>
</feature>
<gene>
    <name evidence="5" type="ORF">TrCOL_g8607</name>
</gene>
<proteinExistence type="inferred from homology"/>
<protein>
    <recommendedName>
        <fullName evidence="2">Mitochondrial fission process protein 1</fullName>
    </recommendedName>
    <alternativeName>
        <fullName evidence="3">Mitochondrial 18 kDa protein</fullName>
    </alternativeName>
</protein>
<reference evidence="6" key="1">
    <citation type="journal article" date="2023" name="Commun. Biol.">
        <title>Genome analysis of Parmales, the sister group of diatoms, reveals the evolutionary specialization of diatoms from phago-mixotrophs to photoautotrophs.</title>
        <authorList>
            <person name="Ban H."/>
            <person name="Sato S."/>
            <person name="Yoshikawa S."/>
            <person name="Yamada K."/>
            <person name="Nakamura Y."/>
            <person name="Ichinomiya M."/>
            <person name="Sato N."/>
            <person name="Blanc-Mathieu R."/>
            <person name="Endo H."/>
            <person name="Kuwata A."/>
            <person name="Ogata H."/>
        </authorList>
    </citation>
    <scope>NUCLEOTIDE SEQUENCE [LARGE SCALE GENOMIC DNA]</scope>
</reference>
<feature type="region of interest" description="Disordered" evidence="4">
    <location>
        <begin position="26"/>
        <end position="52"/>
    </location>
</feature>
<comment type="similarity">
    <text evidence="1">Belongs to the MTFP1 family.</text>
</comment>
<name>A0A9W7GB28_9STRA</name>
<accession>A0A9W7GB28</accession>
<dbReference type="OrthoDB" id="424969at2759"/>
<evidence type="ECO:0000256" key="2">
    <source>
        <dbReference type="ARBA" id="ARBA00017835"/>
    </source>
</evidence>
<dbReference type="EMBL" id="BRYA01000090">
    <property type="protein sequence ID" value="GMI38691.1"/>
    <property type="molecule type" value="Genomic_DNA"/>
</dbReference>
<evidence type="ECO:0000313" key="5">
    <source>
        <dbReference type="EMBL" id="GMI38691.1"/>
    </source>
</evidence>
<evidence type="ECO:0000256" key="3">
    <source>
        <dbReference type="ARBA" id="ARBA00029631"/>
    </source>
</evidence>
<evidence type="ECO:0000256" key="4">
    <source>
        <dbReference type="SAM" id="MobiDB-lite"/>
    </source>
</evidence>
<keyword evidence="6" id="KW-1185">Reference proteome</keyword>
<dbReference type="PANTHER" id="PTHR11001">
    <property type="entry name" value="MITOCHONDRIAL FISSION PROCESS PROTEIN 1"/>
    <property type="match status" value="1"/>
</dbReference>
<evidence type="ECO:0000313" key="6">
    <source>
        <dbReference type="Proteomes" id="UP001165065"/>
    </source>
</evidence>
<dbReference type="AlphaFoldDB" id="A0A9W7GB28"/>
<dbReference type="Proteomes" id="UP001165065">
    <property type="component" value="Unassembled WGS sequence"/>
</dbReference>